<evidence type="ECO:0000313" key="3">
    <source>
        <dbReference type="Proteomes" id="UP000002215"/>
    </source>
</evidence>
<keyword evidence="1" id="KW-0175">Coiled coil</keyword>
<proteinExistence type="predicted"/>
<dbReference type="OrthoDB" id="623975at2"/>
<dbReference type="RefSeq" id="WP_012791195.1">
    <property type="nucleotide sequence ID" value="NC_013132.1"/>
</dbReference>
<dbReference type="EMBL" id="CP001699">
    <property type="protein sequence ID" value="ACU61022.1"/>
    <property type="molecule type" value="Genomic_DNA"/>
</dbReference>
<gene>
    <name evidence="2" type="ordered locus">Cpin_3558</name>
</gene>
<organism evidence="2 3">
    <name type="scientific">Chitinophaga pinensis (strain ATCC 43595 / DSM 2588 / LMG 13176 / NBRC 15968 / NCIMB 11800 / UQM 2034)</name>
    <dbReference type="NCBI Taxonomy" id="485918"/>
    <lineage>
        <taxon>Bacteria</taxon>
        <taxon>Pseudomonadati</taxon>
        <taxon>Bacteroidota</taxon>
        <taxon>Chitinophagia</taxon>
        <taxon>Chitinophagales</taxon>
        <taxon>Chitinophagaceae</taxon>
        <taxon>Chitinophaga</taxon>
    </lineage>
</organism>
<evidence type="ECO:0000256" key="1">
    <source>
        <dbReference type="SAM" id="Coils"/>
    </source>
</evidence>
<reference evidence="3" key="1">
    <citation type="submission" date="2009-08" db="EMBL/GenBank/DDBJ databases">
        <title>The complete genome of Chitinophaga pinensis DSM 2588.</title>
        <authorList>
            <consortium name="US DOE Joint Genome Institute (JGI-PGF)"/>
            <person name="Lucas S."/>
            <person name="Copeland A."/>
            <person name="Lapidus A."/>
            <person name="Glavina del Rio T."/>
            <person name="Dalin E."/>
            <person name="Tice H."/>
            <person name="Bruce D."/>
            <person name="Goodwin L."/>
            <person name="Pitluck S."/>
            <person name="Kyrpides N."/>
            <person name="Mavromatis K."/>
            <person name="Ivanova N."/>
            <person name="Mikhailova N."/>
            <person name="Sims D."/>
            <person name="Meinche L."/>
            <person name="Brettin T."/>
            <person name="Detter J.C."/>
            <person name="Han C."/>
            <person name="Larimer F."/>
            <person name="Land M."/>
            <person name="Hauser L."/>
            <person name="Markowitz V."/>
            <person name="Cheng J.-F."/>
            <person name="Hugenholtz P."/>
            <person name="Woyke T."/>
            <person name="Wu D."/>
            <person name="Spring S."/>
            <person name="Klenk H.-P."/>
            <person name="Eisen J.A."/>
        </authorList>
    </citation>
    <scope>NUCLEOTIDE SEQUENCE [LARGE SCALE GENOMIC DNA]</scope>
    <source>
        <strain evidence="3">ATCC 43595 / DSM 2588 / LMG 13176 / NBRC 15968 / NCIMB 11800 / UQM 2034</strain>
    </source>
</reference>
<dbReference type="Proteomes" id="UP000002215">
    <property type="component" value="Chromosome"/>
</dbReference>
<evidence type="ECO:0000313" key="2">
    <source>
        <dbReference type="EMBL" id="ACU61022.1"/>
    </source>
</evidence>
<protein>
    <submittedName>
        <fullName evidence="2">Uncharacterized protein</fullName>
    </submittedName>
</protein>
<dbReference type="AlphaFoldDB" id="A0A979G5J2"/>
<name>A0A979G5J2_CHIPD</name>
<reference evidence="2 3" key="2">
    <citation type="journal article" date="2010" name="Stand. Genomic Sci.">
        <title>Complete genome sequence of Chitinophaga pinensis type strain (UQM 2034).</title>
        <authorList>
            <person name="Glavina Del Rio T."/>
            <person name="Abt B."/>
            <person name="Spring S."/>
            <person name="Lapidus A."/>
            <person name="Nolan M."/>
            <person name="Tice H."/>
            <person name="Copeland A."/>
            <person name="Cheng J.F."/>
            <person name="Chen F."/>
            <person name="Bruce D."/>
            <person name="Goodwin L."/>
            <person name="Pitluck S."/>
            <person name="Ivanova N."/>
            <person name="Mavromatis K."/>
            <person name="Mikhailova N."/>
            <person name="Pati A."/>
            <person name="Chen A."/>
            <person name="Palaniappan K."/>
            <person name="Land M."/>
            <person name="Hauser L."/>
            <person name="Chang Y.J."/>
            <person name="Jeffries C.D."/>
            <person name="Chain P."/>
            <person name="Saunders E."/>
            <person name="Detter J.C."/>
            <person name="Brettin T."/>
            <person name="Rohde M."/>
            <person name="Goker M."/>
            <person name="Bristow J."/>
            <person name="Eisen J.A."/>
            <person name="Markowitz V."/>
            <person name="Hugenholtz P."/>
            <person name="Kyrpides N.C."/>
            <person name="Klenk H.P."/>
            <person name="Lucas S."/>
        </authorList>
    </citation>
    <scope>NUCLEOTIDE SEQUENCE [LARGE SCALE GENOMIC DNA]</scope>
    <source>
        <strain evidence="3">ATCC 43595 / DSM 2588 / LMG 13176 / NBRC 15968 / NCIMB 11800 / UQM 2034</strain>
    </source>
</reference>
<feature type="coiled-coil region" evidence="1">
    <location>
        <begin position="368"/>
        <end position="395"/>
    </location>
</feature>
<dbReference type="KEGG" id="cpi:Cpin_3558"/>
<accession>A0A979G5J2</accession>
<sequence>MFSENDKMYIIDALVTQLATEGSPRAAIAGPFGGTTLATDLTTEGSVLRIAMDAVRLCILDGFNNNPTWMERLLNIFQLTTLNAKVKEIWEYARIPPPPTANPYILTVLNNTIPFVNRTILRNHLDRLSQPMSNAQPILVVNGGDKSGKSYSTNYIDHFSNLKNTMLACSAKLDKEIGLDLTAEKLAKDLVSQMAMPTDDIPGPEENMRAYAETLAGWVLNKGSQIRDMNCWFVLDNFKKSPFLHPSTDYFITALSYKITQGMYTRKCRLILIGFDRAMLTVEPGKADEEVIRQCNRNDVETSVKEICQRAIQTIDVIAMTDFLVNGLPTNDTKMAVLNGRLRSLLQAVNRLNEILALHPELDYATFLQEMLKDLPDTEERKAELEEKLQDLHDSLS</sequence>